<accession>A0ABP9TF92</accession>
<dbReference type="RefSeq" id="WP_345637782.1">
    <property type="nucleotide sequence ID" value="NZ_BAABJR010000028.1"/>
</dbReference>
<evidence type="ECO:0000313" key="3">
    <source>
        <dbReference type="Proteomes" id="UP001499878"/>
    </source>
</evidence>
<proteinExistence type="predicted"/>
<evidence type="ECO:0000313" key="2">
    <source>
        <dbReference type="EMBL" id="GAA5216864.1"/>
    </source>
</evidence>
<feature type="region of interest" description="Disordered" evidence="1">
    <location>
        <begin position="104"/>
        <end position="128"/>
    </location>
</feature>
<keyword evidence="3" id="KW-1185">Reference proteome</keyword>
<dbReference type="EMBL" id="BAABJR010000028">
    <property type="protein sequence ID" value="GAA5216864.1"/>
    <property type="molecule type" value="Genomic_DNA"/>
</dbReference>
<reference evidence="3" key="1">
    <citation type="journal article" date="2019" name="Int. J. Syst. Evol. Microbiol.">
        <title>The Global Catalogue of Microorganisms (GCM) 10K type strain sequencing project: providing services to taxonomists for standard genome sequencing and annotation.</title>
        <authorList>
            <consortium name="The Broad Institute Genomics Platform"/>
            <consortium name="The Broad Institute Genome Sequencing Center for Infectious Disease"/>
            <person name="Wu L."/>
            <person name="Ma J."/>
        </authorList>
    </citation>
    <scope>NUCLEOTIDE SEQUENCE [LARGE SCALE GENOMIC DNA]</scope>
    <source>
        <strain evidence="3">JCM 18306</strain>
    </source>
</reference>
<dbReference type="Proteomes" id="UP001499878">
    <property type="component" value="Unassembled WGS sequence"/>
</dbReference>
<protein>
    <submittedName>
        <fullName evidence="2">Uncharacterized protein</fullName>
    </submittedName>
</protein>
<name>A0ABP9TF92_9ACTN</name>
<organism evidence="2 3">
    <name type="scientific">Streptomyces thinghirensis</name>
    <dbReference type="NCBI Taxonomy" id="551547"/>
    <lineage>
        <taxon>Bacteria</taxon>
        <taxon>Bacillati</taxon>
        <taxon>Actinomycetota</taxon>
        <taxon>Actinomycetes</taxon>
        <taxon>Kitasatosporales</taxon>
        <taxon>Streptomycetaceae</taxon>
        <taxon>Streptomyces</taxon>
    </lineage>
</organism>
<evidence type="ECO:0000256" key="1">
    <source>
        <dbReference type="SAM" id="MobiDB-lite"/>
    </source>
</evidence>
<gene>
    <name evidence="2" type="ORF">GCM10023323_71600</name>
</gene>
<sequence length="128" mass="13454">MDNVDMMAEEIADLVRRATAGETAAADRVQLLATAAGLAVDPLHQLELMMLVADAAGRAAHDAAGRALRGEARSEGKPATWAEIGAAAHLAKDTVFRQYHGGTALSWSPANRGVRQAVRRPATDGEAR</sequence>
<comment type="caution">
    <text evidence="2">The sequence shown here is derived from an EMBL/GenBank/DDBJ whole genome shotgun (WGS) entry which is preliminary data.</text>
</comment>